<organism evidence="1 2">
    <name type="scientific">Oedothorax gibbosus</name>
    <dbReference type="NCBI Taxonomy" id="931172"/>
    <lineage>
        <taxon>Eukaryota</taxon>
        <taxon>Metazoa</taxon>
        <taxon>Ecdysozoa</taxon>
        <taxon>Arthropoda</taxon>
        <taxon>Chelicerata</taxon>
        <taxon>Arachnida</taxon>
        <taxon>Araneae</taxon>
        <taxon>Araneomorphae</taxon>
        <taxon>Entelegynae</taxon>
        <taxon>Araneoidea</taxon>
        <taxon>Linyphiidae</taxon>
        <taxon>Erigoninae</taxon>
        <taxon>Oedothorax</taxon>
    </lineage>
</organism>
<dbReference type="AlphaFoldDB" id="A0AAV6VA74"/>
<keyword evidence="2" id="KW-1185">Reference proteome</keyword>
<comment type="caution">
    <text evidence="1">The sequence shown here is derived from an EMBL/GenBank/DDBJ whole genome shotgun (WGS) entry which is preliminary data.</text>
</comment>
<sequence length="108" mass="12684">MCTILQLQPKEELSHIATQFSRVLCSKKVKNTVQPWDAVPHQEKFPVYRAKRDYLHRQKIVQKNSTVQRLDAIPHTENSPVYRAKKDNSKHPNCTFLVEIFLIHLFMG</sequence>
<accession>A0AAV6VA74</accession>
<reference evidence="1 2" key="1">
    <citation type="journal article" date="2022" name="Nat. Ecol. Evol.">
        <title>A masculinizing supergene underlies an exaggerated male reproductive morph in a spider.</title>
        <authorList>
            <person name="Hendrickx F."/>
            <person name="De Corte Z."/>
            <person name="Sonet G."/>
            <person name="Van Belleghem S.M."/>
            <person name="Kostlbacher S."/>
            <person name="Vangestel C."/>
        </authorList>
    </citation>
    <scope>NUCLEOTIDE SEQUENCE [LARGE SCALE GENOMIC DNA]</scope>
    <source>
        <strain evidence="1">W744_W776</strain>
    </source>
</reference>
<evidence type="ECO:0000313" key="1">
    <source>
        <dbReference type="EMBL" id="KAG8193542.1"/>
    </source>
</evidence>
<evidence type="ECO:0000313" key="2">
    <source>
        <dbReference type="Proteomes" id="UP000827092"/>
    </source>
</evidence>
<gene>
    <name evidence="1" type="ORF">JTE90_003751</name>
</gene>
<protein>
    <submittedName>
        <fullName evidence="1">Uncharacterized protein</fullName>
    </submittedName>
</protein>
<proteinExistence type="predicted"/>
<name>A0AAV6VA74_9ARAC</name>
<dbReference type="EMBL" id="JAFNEN010000119">
    <property type="protein sequence ID" value="KAG8193542.1"/>
    <property type="molecule type" value="Genomic_DNA"/>
</dbReference>
<dbReference type="Proteomes" id="UP000827092">
    <property type="component" value="Unassembled WGS sequence"/>
</dbReference>